<gene>
    <name evidence="2" type="ORF">AB4566_21160</name>
</gene>
<evidence type="ECO:0000313" key="2">
    <source>
        <dbReference type="EMBL" id="MFA0570766.1"/>
    </source>
</evidence>
<feature type="chain" id="PRO_5047183758" evidence="1">
    <location>
        <begin position="20"/>
        <end position="273"/>
    </location>
</feature>
<accession>A0ABV4NH97</accession>
<keyword evidence="3" id="KW-1185">Reference proteome</keyword>
<feature type="signal peptide" evidence="1">
    <location>
        <begin position="1"/>
        <end position="19"/>
    </location>
</feature>
<organism evidence="2 3">
    <name type="scientific">Vibrio gallaecicus</name>
    <dbReference type="NCBI Taxonomy" id="552386"/>
    <lineage>
        <taxon>Bacteria</taxon>
        <taxon>Pseudomonadati</taxon>
        <taxon>Pseudomonadota</taxon>
        <taxon>Gammaproteobacteria</taxon>
        <taxon>Vibrionales</taxon>
        <taxon>Vibrionaceae</taxon>
        <taxon>Vibrio</taxon>
    </lineage>
</organism>
<evidence type="ECO:0000256" key="1">
    <source>
        <dbReference type="SAM" id="SignalP"/>
    </source>
</evidence>
<protein>
    <submittedName>
        <fullName evidence="2">DUF4344 domain-containing metallopeptidase</fullName>
    </submittedName>
</protein>
<name>A0ABV4NH97_9VIBR</name>
<dbReference type="InterPro" id="IPR025644">
    <property type="entry name" value="DUF4344"/>
</dbReference>
<comment type="caution">
    <text evidence="2">The sequence shown here is derived from an EMBL/GenBank/DDBJ whole genome shotgun (WGS) entry which is preliminary data.</text>
</comment>
<reference evidence="2 3" key="1">
    <citation type="journal article" date="2024" name="ISME J.">
        <title>Tailless and filamentous prophages are predominant in marine Vibrio.</title>
        <authorList>
            <person name="Steensen K."/>
            <person name="Seneca J."/>
            <person name="Bartlau N."/>
            <person name="Yu X.A."/>
            <person name="Hussain F.A."/>
            <person name="Polz M.F."/>
        </authorList>
    </citation>
    <scope>NUCLEOTIDE SEQUENCE [LARGE SCALE GENOMIC DNA]</scope>
    <source>
        <strain evidence="2 3">10N.222.51.A1</strain>
    </source>
</reference>
<sequence length="273" mass="31173">MRTLWLTGISCLICTPLQAAFKSAPESTRDSQNAADAKKSVIVEYLPSQDNFEASLKSEIEQSGINSTLIDLSEQLFPFNNTLILQYGTEEGPMYDPDTHTIHIPYSFYAESIDYFTKNKYNEKYNKPAKLGAIDTLLHTLLHEAGHAYLEDQNIPILGKEEDAVDNFATIILLNYIEDGDDAAISAADMFAFESDDRPDYYDFGEYIDEHSFDLQRYFSTLCLVYGSDPEKHANLLNEVENNYLSDRKDFCIFNYDTISQNWGEYLNSQNKQ</sequence>
<dbReference type="Proteomes" id="UP001570417">
    <property type="component" value="Unassembled WGS sequence"/>
</dbReference>
<dbReference type="RefSeq" id="WP_372268482.1">
    <property type="nucleotide sequence ID" value="NZ_JBFRUW010000119.1"/>
</dbReference>
<keyword evidence="1" id="KW-0732">Signal</keyword>
<dbReference type="EMBL" id="JBFRUW010000119">
    <property type="protein sequence ID" value="MFA0570766.1"/>
    <property type="molecule type" value="Genomic_DNA"/>
</dbReference>
<dbReference type="Pfam" id="PF14247">
    <property type="entry name" value="DUF4344"/>
    <property type="match status" value="1"/>
</dbReference>
<evidence type="ECO:0000313" key="3">
    <source>
        <dbReference type="Proteomes" id="UP001570417"/>
    </source>
</evidence>
<proteinExistence type="predicted"/>